<dbReference type="Proteomes" id="UP000593568">
    <property type="component" value="Unassembled WGS sequence"/>
</dbReference>
<accession>A0A7J9FUQ6</accession>
<keyword evidence="1" id="KW-0472">Membrane</keyword>
<dbReference type="PANTHER" id="PTHR12309">
    <property type="entry name" value="SEC61 GAMMA SUBUNIT"/>
    <property type="match status" value="1"/>
</dbReference>
<evidence type="ECO:0000313" key="4">
    <source>
        <dbReference type="Proteomes" id="UP000593568"/>
    </source>
</evidence>
<keyword evidence="1" id="KW-0812">Transmembrane</keyword>
<reference evidence="3" key="2">
    <citation type="submission" date="2020-04" db="EMBL/GenBank/DDBJ databases">
        <authorList>
            <person name="Grover C.E."/>
            <person name="Arick M.A. II"/>
            <person name="Thrash A."/>
            <person name="Conover J.L."/>
            <person name="Sanders W.S."/>
            <person name="Peterson D.G."/>
            <person name="Scheffler J.A."/>
            <person name="Scheffler B.E."/>
            <person name="Wendel J.F."/>
        </authorList>
    </citation>
    <scope>NUCLEOTIDE SEQUENCE</scope>
    <source>
        <strain evidence="3">8</strain>
        <tissue evidence="3">Leaf</tissue>
    </source>
</reference>
<protein>
    <recommendedName>
        <fullName evidence="5">Protein transport protein Sec61 subunit gamma</fullName>
    </recommendedName>
</protein>
<feature type="transmembrane region" description="Helical" evidence="1">
    <location>
        <begin position="32"/>
        <end position="52"/>
    </location>
</feature>
<dbReference type="EMBL" id="JABEZW010000007">
    <property type="protein sequence ID" value="MBA0769135.1"/>
    <property type="molecule type" value="Genomic_DNA"/>
</dbReference>
<dbReference type="EMBL" id="JABEZW010228953">
    <property type="protein sequence ID" value="MBA0789060.1"/>
    <property type="molecule type" value="Genomic_DNA"/>
</dbReference>
<evidence type="ECO:0008006" key="5">
    <source>
        <dbReference type="Google" id="ProtNLM"/>
    </source>
</evidence>
<organism evidence="3 4">
    <name type="scientific">Gossypium trilobum</name>
    <dbReference type="NCBI Taxonomy" id="34281"/>
    <lineage>
        <taxon>Eukaryota</taxon>
        <taxon>Viridiplantae</taxon>
        <taxon>Streptophyta</taxon>
        <taxon>Embryophyta</taxon>
        <taxon>Tracheophyta</taxon>
        <taxon>Spermatophyta</taxon>
        <taxon>Magnoliopsida</taxon>
        <taxon>eudicotyledons</taxon>
        <taxon>Gunneridae</taxon>
        <taxon>Pentapetalae</taxon>
        <taxon>rosids</taxon>
        <taxon>malvids</taxon>
        <taxon>Malvales</taxon>
        <taxon>Malvaceae</taxon>
        <taxon>Malvoideae</taxon>
        <taxon>Gossypium</taxon>
    </lineage>
</organism>
<dbReference type="InterPro" id="IPR023391">
    <property type="entry name" value="Prot_translocase_SecE_dom_sf"/>
</dbReference>
<proteinExistence type="predicted"/>
<evidence type="ECO:0000313" key="2">
    <source>
        <dbReference type="EMBL" id="MBA0769135.1"/>
    </source>
</evidence>
<dbReference type="AlphaFoldDB" id="A0A7J9FUQ6"/>
<comment type="caution">
    <text evidence="3">The sequence shown here is derived from an EMBL/GenBank/DDBJ whole genome shotgun (WGS) entry which is preliminary data.</text>
</comment>
<keyword evidence="4" id="KW-1185">Reference proteome</keyword>
<evidence type="ECO:0000256" key="1">
    <source>
        <dbReference type="SAM" id="Phobius"/>
    </source>
</evidence>
<evidence type="ECO:0000313" key="3">
    <source>
        <dbReference type="EMBL" id="MBA0789060.1"/>
    </source>
</evidence>
<dbReference type="SUPFAM" id="SSF103456">
    <property type="entry name" value="Preprotein translocase SecE subunit"/>
    <property type="match status" value="1"/>
</dbReference>
<dbReference type="Gene3D" id="1.20.5.820">
    <property type="entry name" value="Preprotein translocase SecE subunit"/>
    <property type="match status" value="1"/>
</dbReference>
<name>A0A7J9FUQ6_9ROSI</name>
<keyword evidence="1" id="KW-1133">Transmembrane helix</keyword>
<sequence>MDAIDSVFDPLREFAKDSVRLVKRCHKPDRKAIGFVVMGFVGFFVKLIFIPINNIIVGSG</sequence>
<gene>
    <name evidence="2" type="ORF">Gotri_017899</name>
    <name evidence="3" type="ORF">Gotri_027267</name>
</gene>
<reference evidence="3 4" key="1">
    <citation type="journal article" date="2019" name="Genome Biol. Evol.">
        <title>Insights into the evolution of the New World diploid cottons (Gossypium, subgenus Houzingenia) based on genome sequencing.</title>
        <authorList>
            <person name="Grover C.E."/>
            <person name="Arick M.A. 2nd"/>
            <person name="Thrash A."/>
            <person name="Conover J.L."/>
            <person name="Sanders W.S."/>
            <person name="Peterson D.G."/>
            <person name="Frelichowski J.E."/>
            <person name="Scheffler J.A."/>
            <person name="Scheffler B.E."/>
            <person name="Wendel J.F."/>
        </authorList>
    </citation>
    <scope>NUCLEOTIDE SEQUENCE [LARGE SCALE GENOMIC DNA]</scope>
    <source>
        <strain evidence="3">8</strain>
        <tissue evidence="3">Leaf</tissue>
    </source>
</reference>